<evidence type="ECO:0000313" key="2">
    <source>
        <dbReference type="Proteomes" id="UP000034681"/>
    </source>
</evidence>
<dbReference type="eggNOG" id="ENOG502ZDM9">
    <property type="taxonomic scope" value="Bacteria"/>
</dbReference>
<dbReference type="Proteomes" id="UP000034681">
    <property type="component" value="Unassembled WGS sequence"/>
</dbReference>
<dbReference type="EMBL" id="AJTX02000010">
    <property type="protein sequence ID" value="KKI98026.1"/>
    <property type="molecule type" value="Genomic_DNA"/>
</dbReference>
<dbReference type="STRING" id="317619.GCA_000332315_02865"/>
<sequence>MKYPLVNHPAKLGLIVLLSLYVLSYGVARSEVFHGVETYPQGKGERRRDYIAKKGQDPGEGWQYSVFLPLIKLEEFLRNGLP</sequence>
<name>A0A0M2PUI6_PROHO</name>
<accession>A0A0M2PUI6</accession>
<proteinExistence type="predicted"/>
<gene>
    <name evidence="1" type="ORF">PROH_19960</name>
</gene>
<dbReference type="AlphaFoldDB" id="A0A0M2PUI6"/>
<reference evidence="1" key="1">
    <citation type="submission" date="2012-04" db="EMBL/GenBank/DDBJ databases">
        <authorList>
            <person name="Borisov I.G."/>
            <person name="Ivanikova N.V."/>
            <person name="Pinevich A.V."/>
        </authorList>
    </citation>
    <scope>NUCLEOTIDE SEQUENCE</scope>
    <source>
        <strain evidence="1">CALU 1027</strain>
    </source>
</reference>
<comment type="caution">
    <text evidence="1">The sequence shown here is derived from an EMBL/GenBank/DDBJ whole genome shotgun (WGS) entry which is preliminary data.</text>
</comment>
<organism evidence="1 2">
    <name type="scientific">Prochlorothrix hollandica PCC 9006 = CALU 1027</name>
    <dbReference type="NCBI Taxonomy" id="317619"/>
    <lineage>
        <taxon>Bacteria</taxon>
        <taxon>Bacillati</taxon>
        <taxon>Cyanobacteriota</taxon>
        <taxon>Cyanophyceae</taxon>
        <taxon>Prochlorotrichales</taxon>
        <taxon>Prochlorotrichaceae</taxon>
        <taxon>Prochlorothrix</taxon>
    </lineage>
</organism>
<evidence type="ECO:0000313" key="1">
    <source>
        <dbReference type="EMBL" id="KKI98026.1"/>
    </source>
</evidence>
<protein>
    <submittedName>
        <fullName evidence="1">Uncharacterized protein</fullName>
    </submittedName>
</protein>
<keyword evidence="2" id="KW-1185">Reference proteome</keyword>